<sequence length="94" mass="10057">MEFVFAHPTLAVEATITVHVIEGSTDFTARFIASTLKSVIIRAIMIDILHNARLNPDLLLSACLGLTLTCLAASNALITTNLCSLYPEAISALN</sequence>
<dbReference type="Proteomes" id="UP000479710">
    <property type="component" value="Unassembled WGS sequence"/>
</dbReference>
<protein>
    <submittedName>
        <fullName evidence="1">Uncharacterized protein</fullName>
    </submittedName>
</protein>
<evidence type="ECO:0000313" key="2">
    <source>
        <dbReference type="Proteomes" id="UP000479710"/>
    </source>
</evidence>
<proteinExistence type="predicted"/>
<name>A0A6G1BL06_9ORYZ</name>
<reference evidence="1 2" key="1">
    <citation type="submission" date="2019-11" db="EMBL/GenBank/DDBJ databases">
        <title>Whole genome sequence of Oryza granulata.</title>
        <authorList>
            <person name="Li W."/>
        </authorList>
    </citation>
    <scope>NUCLEOTIDE SEQUENCE [LARGE SCALE GENOMIC DNA]</scope>
    <source>
        <strain evidence="2">cv. Menghai</strain>
        <tissue evidence="1">Leaf</tissue>
    </source>
</reference>
<organism evidence="1 2">
    <name type="scientific">Oryza meyeriana var. granulata</name>
    <dbReference type="NCBI Taxonomy" id="110450"/>
    <lineage>
        <taxon>Eukaryota</taxon>
        <taxon>Viridiplantae</taxon>
        <taxon>Streptophyta</taxon>
        <taxon>Embryophyta</taxon>
        <taxon>Tracheophyta</taxon>
        <taxon>Spermatophyta</taxon>
        <taxon>Magnoliopsida</taxon>
        <taxon>Liliopsida</taxon>
        <taxon>Poales</taxon>
        <taxon>Poaceae</taxon>
        <taxon>BOP clade</taxon>
        <taxon>Oryzoideae</taxon>
        <taxon>Oryzeae</taxon>
        <taxon>Oryzinae</taxon>
        <taxon>Oryza</taxon>
        <taxon>Oryza meyeriana</taxon>
    </lineage>
</organism>
<accession>A0A6G1BL06</accession>
<comment type="caution">
    <text evidence="1">The sequence shown here is derived from an EMBL/GenBank/DDBJ whole genome shotgun (WGS) entry which is preliminary data.</text>
</comment>
<dbReference type="AlphaFoldDB" id="A0A6G1BL06"/>
<evidence type="ECO:0000313" key="1">
    <source>
        <dbReference type="EMBL" id="KAF0888434.1"/>
    </source>
</evidence>
<keyword evidence="2" id="KW-1185">Reference proteome</keyword>
<dbReference type="EMBL" id="SPHZ02000012">
    <property type="protein sequence ID" value="KAF0888434.1"/>
    <property type="molecule type" value="Genomic_DNA"/>
</dbReference>
<gene>
    <name evidence="1" type="ORF">E2562_014246</name>
</gene>